<accession>A0A6C0EK05</accession>
<evidence type="ECO:0000313" key="1">
    <source>
        <dbReference type="EMBL" id="QHT28991.1"/>
    </source>
</evidence>
<sequence length="235" mass="26213">MKVIISGQNFDTKNLEPTTDDVGKGCAPGRPLALCTDEGFSSNTIGSMQELKFSKKAIKYFNTDFILENNLLNIKGLNKLSYYRFASDKFNWVTKFVDGDGALSHQQSFESEGLIAQGLLLGYECSKSLSDTSDIYGGISGGVAFKSFKDILESPTARISSNLETHPTYSIDTGISFKMLRFGIRLRDMGDYKSNGYRTWLQDPDLPQGVKSVHRIQPYKINTKMRPAFYIGVSF</sequence>
<dbReference type="EMBL" id="MN738866">
    <property type="protein sequence ID" value="QHT28991.1"/>
    <property type="molecule type" value="Genomic_DNA"/>
</dbReference>
<reference evidence="1" key="1">
    <citation type="journal article" date="2020" name="Nature">
        <title>Giant virus diversity and host interactions through global metagenomics.</title>
        <authorList>
            <person name="Schulz F."/>
            <person name="Roux S."/>
            <person name="Paez-Espino D."/>
            <person name="Jungbluth S."/>
            <person name="Walsh D.A."/>
            <person name="Denef V.J."/>
            <person name="McMahon K.D."/>
            <person name="Konstantinidis K.T."/>
            <person name="Eloe-Fadrosh E.A."/>
            <person name="Kyrpides N.C."/>
            <person name="Woyke T."/>
        </authorList>
    </citation>
    <scope>NUCLEOTIDE SEQUENCE</scope>
    <source>
        <strain evidence="1">GVMAG-M-3300001351-8</strain>
    </source>
</reference>
<protein>
    <submittedName>
        <fullName evidence="1">Uncharacterized protein</fullName>
    </submittedName>
</protein>
<proteinExistence type="predicted"/>
<organism evidence="1">
    <name type="scientific">viral metagenome</name>
    <dbReference type="NCBI Taxonomy" id="1070528"/>
    <lineage>
        <taxon>unclassified sequences</taxon>
        <taxon>metagenomes</taxon>
        <taxon>organismal metagenomes</taxon>
    </lineage>
</organism>
<dbReference type="AlphaFoldDB" id="A0A6C0EK05"/>
<name>A0A6C0EK05_9ZZZZ</name>